<dbReference type="Pfam" id="PF00664">
    <property type="entry name" value="ABC_membrane"/>
    <property type="match status" value="1"/>
</dbReference>
<dbReference type="EMBL" id="JAVRER010000006">
    <property type="protein sequence ID" value="MDT0415024.1"/>
    <property type="molecule type" value="Genomic_DNA"/>
</dbReference>
<feature type="domain" description="ABC transmembrane type-1" evidence="9">
    <location>
        <begin position="27"/>
        <end position="305"/>
    </location>
</feature>
<evidence type="ECO:0000256" key="2">
    <source>
        <dbReference type="ARBA" id="ARBA00022692"/>
    </source>
</evidence>
<comment type="subcellular location">
    <subcellularLocation>
        <location evidence="1">Cell membrane</location>
        <topology evidence="1">Multi-pass membrane protein</topology>
    </subcellularLocation>
</comment>
<organism evidence="10 11">
    <name type="scientific">Streptomyces evansiae</name>
    <dbReference type="NCBI Taxonomy" id="3075535"/>
    <lineage>
        <taxon>Bacteria</taxon>
        <taxon>Bacillati</taxon>
        <taxon>Actinomycetota</taxon>
        <taxon>Actinomycetes</taxon>
        <taxon>Kitasatosporales</taxon>
        <taxon>Streptomycetaceae</taxon>
        <taxon>Streptomyces</taxon>
    </lineage>
</organism>
<keyword evidence="4 10" id="KW-0067">ATP-binding</keyword>
<gene>
    <name evidence="10" type="ORF">RM574_05925</name>
</gene>
<feature type="transmembrane region" description="Helical" evidence="7">
    <location>
        <begin position="64"/>
        <end position="88"/>
    </location>
</feature>
<keyword evidence="5 7" id="KW-1133">Transmembrane helix</keyword>
<evidence type="ECO:0000259" key="8">
    <source>
        <dbReference type="PROSITE" id="PS50893"/>
    </source>
</evidence>
<dbReference type="CDD" id="cd03228">
    <property type="entry name" value="ABCC_MRP_Like"/>
    <property type="match status" value="1"/>
</dbReference>
<evidence type="ECO:0000313" key="10">
    <source>
        <dbReference type="EMBL" id="MDT0415024.1"/>
    </source>
</evidence>
<evidence type="ECO:0000256" key="4">
    <source>
        <dbReference type="ARBA" id="ARBA00022840"/>
    </source>
</evidence>
<dbReference type="InterPro" id="IPR027417">
    <property type="entry name" value="P-loop_NTPase"/>
</dbReference>
<dbReference type="Gene3D" id="3.40.50.300">
    <property type="entry name" value="P-loop containing nucleotide triphosphate hydrolases"/>
    <property type="match status" value="1"/>
</dbReference>
<dbReference type="PANTHER" id="PTHR24221:SF654">
    <property type="entry name" value="ATP-BINDING CASSETTE SUB-FAMILY B MEMBER 6"/>
    <property type="match status" value="1"/>
</dbReference>
<dbReference type="InterPro" id="IPR036640">
    <property type="entry name" value="ABC1_TM_sf"/>
</dbReference>
<feature type="transmembrane region" description="Helical" evidence="7">
    <location>
        <begin position="133"/>
        <end position="155"/>
    </location>
</feature>
<proteinExistence type="predicted"/>
<dbReference type="Proteomes" id="UP001183607">
    <property type="component" value="Unassembled WGS sequence"/>
</dbReference>
<evidence type="ECO:0000256" key="3">
    <source>
        <dbReference type="ARBA" id="ARBA00022741"/>
    </source>
</evidence>
<dbReference type="InterPro" id="IPR011527">
    <property type="entry name" value="ABC1_TM_dom"/>
</dbReference>
<dbReference type="Pfam" id="PF00005">
    <property type="entry name" value="ABC_tran"/>
    <property type="match status" value="1"/>
</dbReference>
<evidence type="ECO:0000313" key="11">
    <source>
        <dbReference type="Proteomes" id="UP001183607"/>
    </source>
</evidence>
<feature type="domain" description="ABC transporter" evidence="8">
    <location>
        <begin position="336"/>
        <end position="565"/>
    </location>
</feature>
<feature type="transmembrane region" description="Helical" evidence="7">
    <location>
        <begin position="161"/>
        <end position="181"/>
    </location>
</feature>
<dbReference type="PROSITE" id="PS50929">
    <property type="entry name" value="ABC_TM1F"/>
    <property type="match status" value="1"/>
</dbReference>
<dbReference type="SUPFAM" id="SSF90123">
    <property type="entry name" value="ABC transporter transmembrane region"/>
    <property type="match status" value="1"/>
</dbReference>
<evidence type="ECO:0000256" key="1">
    <source>
        <dbReference type="ARBA" id="ARBA00004651"/>
    </source>
</evidence>
<feature type="transmembrane region" description="Helical" evidence="7">
    <location>
        <begin position="283"/>
        <end position="304"/>
    </location>
</feature>
<keyword evidence="3" id="KW-0547">Nucleotide-binding</keyword>
<dbReference type="SUPFAM" id="SSF52540">
    <property type="entry name" value="P-loop containing nucleoside triphosphate hydrolases"/>
    <property type="match status" value="1"/>
</dbReference>
<dbReference type="GO" id="GO:0005524">
    <property type="term" value="F:ATP binding"/>
    <property type="evidence" value="ECO:0007669"/>
    <property type="project" value="UniProtKB-KW"/>
</dbReference>
<dbReference type="InterPro" id="IPR003439">
    <property type="entry name" value="ABC_transporter-like_ATP-bd"/>
</dbReference>
<dbReference type="AlphaFoldDB" id="A0ABD5E0N7"/>
<dbReference type="RefSeq" id="WP_311676730.1">
    <property type="nucleotide sequence ID" value="NZ_JAVRER010000006.1"/>
</dbReference>
<comment type="caution">
    <text evidence="10">The sequence shown here is derived from an EMBL/GenBank/DDBJ whole genome shotgun (WGS) entry which is preliminary data.</text>
</comment>
<reference evidence="11" key="1">
    <citation type="submission" date="2023-07" db="EMBL/GenBank/DDBJ databases">
        <title>30 novel species of actinomycetes from the DSMZ collection.</title>
        <authorList>
            <person name="Nouioui I."/>
        </authorList>
    </citation>
    <scope>NUCLEOTIDE SEQUENCE [LARGE SCALE GENOMIC DNA]</scope>
    <source>
        <strain evidence="11">DSM 41982</strain>
    </source>
</reference>
<dbReference type="GO" id="GO:0005886">
    <property type="term" value="C:plasma membrane"/>
    <property type="evidence" value="ECO:0007669"/>
    <property type="project" value="UniProtKB-SubCell"/>
</dbReference>
<dbReference type="PROSITE" id="PS50893">
    <property type="entry name" value="ABC_TRANSPORTER_2"/>
    <property type="match status" value="1"/>
</dbReference>
<sequence>MSPIRPEKRTPRPLTALALTPRAPAPLAVLLCSLGAALAALALPALLGSTLSRLVAGGPVPWTGIRLCLVLTAAEVLLDAAVAALGGAASAGRTARLRGLLLGRVLAAAPDDRDLPRPGDLATRLTANTAEAATVPVTLATAVPAVLLPLGGLAGVLLTDLWTGLALLAGFPAVAVLLRVFTTGTAEAGARYQHTQAVLASRLTEVLEGAETVRAAGTARREFARVTAPLAELAAHGRTTWLLYGRAAGRAGVLLPLLTVLVLAVAGLRLAAGALDVGALVAVTRYTALAVGIGTVTGALGALARGRAAAGRLTPLLALCAPPSGSAPLPPGGGALTLRGVGLRREGADVLCGIDLDVAAGEYLAVVGRSGAGKSHLVAVAGGLVVPSAGRVLLDGADLRDLDPGALRRAAAYAFERPVLFGDTIGDALAFGAARADGATVRAGAQGAAAHAFVRALPEGYATPVDAAPLSGGEHQRLGLARAFAHPGRLLVLDDATSALDTLTEREVHRHVARLPVTRLHVTHRPAVAARADRVLWLDAGRVRGCGPHAELWHDAAYREVFTGGPAARPAGADQGGLAC</sequence>
<dbReference type="Gene3D" id="1.20.1560.10">
    <property type="entry name" value="ABC transporter type 1, transmembrane domain"/>
    <property type="match status" value="1"/>
</dbReference>
<evidence type="ECO:0000256" key="5">
    <source>
        <dbReference type="ARBA" id="ARBA00022989"/>
    </source>
</evidence>
<dbReference type="SMART" id="SM00382">
    <property type="entry name" value="AAA"/>
    <property type="match status" value="1"/>
</dbReference>
<evidence type="ECO:0000256" key="6">
    <source>
        <dbReference type="ARBA" id="ARBA00023136"/>
    </source>
</evidence>
<evidence type="ECO:0000259" key="9">
    <source>
        <dbReference type="PROSITE" id="PS50929"/>
    </source>
</evidence>
<keyword evidence="2 7" id="KW-0812">Transmembrane</keyword>
<dbReference type="InterPro" id="IPR003593">
    <property type="entry name" value="AAA+_ATPase"/>
</dbReference>
<dbReference type="PANTHER" id="PTHR24221">
    <property type="entry name" value="ATP-BINDING CASSETTE SUB-FAMILY B"/>
    <property type="match status" value="1"/>
</dbReference>
<dbReference type="InterPro" id="IPR039421">
    <property type="entry name" value="Type_1_exporter"/>
</dbReference>
<feature type="transmembrane region" description="Helical" evidence="7">
    <location>
        <begin position="251"/>
        <end position="271"/>
    </location>
</feature>
<name>A0ABD5E0N7_9ACTN</name>
<protein>
    <submittedName>
        <fullName evidence="10">ABC transporter ATP-binding protein</fullName>
    </submittedName>
</protein>
<accession>A0ABD5E0N7</accession>
<evidence type="ECO:0000256" key="7">
    <source>
        <dbReference type="SAM" id="Phobius"/>
    </source>
</evidence>
<keyword evidence="6 7" id="KW-0472">Membrane</keyword>